<evidence type="ECO:0000313" key="1">
    <source>
        <dbReference type="EMBL" id="UUY01744.1"/>
    </source>
</evidence>
<gene>
    <name evidence="1" type="ORF">LRS13_13530</name>
</gene>
<protein>
    <submittedName>
        <fullName evidence="1">Uncharacterized protein</fullName>
    </submittedName>
</protein>
<sequence length="73" mass="7688">MDVFAAKMTTDGEVLATRQFGTDELDNVFQVRAVGDRLMLGGHTAGSMVEPFAGGLDAFLTSLRTSDLSFGGS</sequence>
<evidence type="ECO:0000313" key="2">
    <source>
        <dbReference type="Proteomes" id="UP001058860"/>
    </source>
</evidence>
<dbReference type="RefSeq" id="WP_353862293.1">
    <property type="nucleotide sequence ID" value="NZ_CP088295.1"/>
</dbReference>
<proteinExistence type="predicted"/>
<name>A0ABY5PAQ5_9ACTN</name>
<organism evidence="1 2">
    <name type="scientific">Svornostia abyssi</name>
    <dbReference type="NCBI Taxonomy" id="2898438"/>
    <lineage>
        <taxon>Bacteria</taxon>
        <taxon>Bacillati</taxon>
        <taxon>Actinomycetota</taxon>
        <taxon>Thermoleophilia</taxon>
        <taxon>Solirubrobacterales</taxon>
        <taxon>Baekduiaceae</taxon>
        <taxon>Svornostia</taxon>
    </lineage>
</organism>
<keyword evidence="2" id="KW-1185">Reference proteome</keyword>
<reference evidence="2" key="1">
    <citation type="submission" date="2021-11" db="EMBL/GenBank/DDBJ databases">
        <title>Cultivation dependent microbiological survey of springs from the worlds oldest radium mine currently devoted to the extraction of radon-saturated water.</title>
        <authorList>
            <person name="Kapinusova G."/>
            <person name="Smrhova T."/>
            <person name="Strejcek M."/>
            <person name="Suman J."/>
            <person name="Jani K."/>
            <person name="Pajer P."/>
            <person name="Uhlik O."/>
        </authorList>
    </citation>
    <scope>NUCLEOTIDE SEQUENCE [LARGE SCALE GENOMIC DNA]</scope>
    <source>
        <strain evidence="2">J379</strain>
    </source>
</reference>
<dbReference type="EMBL" id="CP088295">
    <property type="protein sequence ID" value="UUY01744.1"/>
    <property type="molecule type" value="Genomic_DNA"/>
</dbReference>
<dbReference type="Proteomes" id="UP001058860">
    <property type="component" value="Chromosome"/>
</dbReference>
<accession>A0ABY5PAQ5</accession>